<proteinExistence type="predicted"/>
<accession>A0A8T1F1M7</accession>
<sequence length="72" mass="7366">MPDVAAAHEVDCVDEVGVDTIGADATEPADWHTVGEFPALGTLDALDVLPAFAALGAFVSEDPSPFRGTSLP</sequence>
<gene>
    <name evidence="1" type="ORF">PC118_g21311</name>
</gene>
<name>A0A8T1F1M7_9STRA</name>
<dbReference type="EMBL" id="RCML01001429">
    <property type="protein sequence ID" value="KAG2962670.1"/>
    <property type="molecule type" value="Genomic_DNA"/>
</dbReference>
<protein>
    <submittedName>
        <fullName evidence="1">Uncharacterized protein</fullName>
    </submittedName>
</protein>
<dbReference type="Proteomes" id="UP000697107">
    <property type="component" value="Unassembled WGS sequence"/>
</dbReference>
<organism evidence="1 2">
    <name type="scientific">Phytophthora cactorum</name>
    <dbReference type="NCBI Taxonomy" id="29920"/>
    <lineage>
        <taxon>Eukaryota</taxon>
        <taxon>Sar</taxon>
        <taxon>Stramenopiles</taxon>
        <taxon>Oomycota</taxon>
        <taxon>Peronosporomycetes</taxon>
        <taxon>Peronosporales</taxon>
        <taxon>Peronosporaceae</taxon>
        <taxon>Phytophthora</taxon>
    </lineage>
</organism>
<evidence type="ECO:0000313" key="2">
    <source>
        <dbReference type="Proteomes" id="UP000697107"/>
    </source>
</evidence>
<dbReference type="AlphaFoldDB" id="A0A8T1F1M7"/>
<evidence type="ECO:0000313" key="1">
    <source>
        <dbReference type="EMBL" id="KAG2962670.1"/>
    </source>
</evidence>
<reference evidence="1" key="1">
    <citation type="submission" date="2018-10" db="EMBL/GenBank/DDBJ databases">
        <title>Effector identification in a new, highly contiguous assembly of the strawberry crown rot pathogen Phytophthora cactorum.</title>
        <authorList>
            <person name="Armitage A.D."/>
            <person name="Nellist C.F."/>
            <person name="Bates H."/>
            <person name="Vickerstaff R.J."/>
            <person name="Harrison R.J."/>
        </authorList>
    </citation>
    <scope>NUCLEOTIDE SEQUENCE</scope>
    <source>
        <strain evidence="1">P415</strain>
    </source>
</reference>
<comment type="caution">
    <text evidence="1">The sequence shown here is derived from an EMBL/GenBank/DDBJ whole genome shotgun (WGS) entry which is preliminary data.</text>
</comment>